<evidence type="ECO:0000313" key="2">
    <source>
        <dbReference type="Proteomes" id="UP000576393"/>
    </source>
</evidence>
<evidence type="ECO:0000313" key="1">
    <source>
        <dbReference type="EMBL" id="NYF40450.1"/>
    </source>
</evidence>
<comment type="caution">
    <text evidence="1">The sequence shown here is derived from an EMBL/GenBank/DDBJ whole genome shotgun (WGS) entry which is preliminary data.</text>
</comment>
<keyword evidence="2" id="KW-1185">Reference proteome</keyword>
<dbReference type="EMBL" id="JACCCO010000001">
    <property type="protein sequence ID" value="NYF40450.1"/>
    <property type="molecule type" value="Genomic_DNA"/>
</dbReference>
<reference evidence="1 2" key="1">
    <citation type="submission" date="2020-07" db="EMBL/GenBank/DDBJ databases">
        <title>Sequencing the genomes of 1000 actinobacteria strains.</title>
        <authorList>
            <person name="Klenk H.-P."/>
        </authorList>
    </citation>
    <scope>NUCLEOTIDE SEQUENCE [LARGE SCALE GENOMIC DNA]</scope>
    <source>
        <strain evidence="1 2">DSM 45763</strain>
    </source>
</reference>
<dbReference type="AlphaFoldDB" id="A0A852UWZ4"/>
<proteinExistence type="predicted"/>
<protein>
    <submittedName>
        <fullName evidence="1">Uncharacterized protein</fullName>
    </submittedName>
</protein>
<dbReference type="RefSeq" id="WP_179820216.1">
    <property type="nucleotide sequence ID" value="NZ_JACCCO010000001.1"/>
</dbReference>
<accession>A0A852UWZ4</accession>
<organism evidence="1 2">
    <name type="scientific">Streptosporangium sandarakinum</name>
    <dbReference type="NCBI Taxonomy" id="1260955"/>
    <lineage>
        <taxon>Bacteria</taxon>
        <taxon>Bacillati</taxon>
        <taxon>Actinomycetota</taxon>
        <taxon>Actinomycetes</taxon>
        <taxon>Streptosporangiales</taxon>
        <taxon>Streptosporangiaceae</taxon>
        <taxon>Streptosporangium</taxon>
    </lineage>
</organism>
<sequence length="106" mass="11397">MDNQQKAQQRAYAALGRLLGQANTERLPAISWTITDGGSGPTLVGECNAADPIQRQDDFEAWRNALGAEAWPHGIRRGSGVHLHSAITDEEGVSISLAADVLDEEM</sequence>
<name>A0A852UWZ4_9ACTN</name>
<dbReference type="Proteomes" id="UP000576393">
    <property type="component" value="Unassembled WGS sequence"/>
</dbReference>
<gene>
    <name evidence="1" type="ORF">HDA43_002609</name>
</gene>